<dbReference type="AlphaFoldDB" id="A0A1B2EQJ5"/>
<dbReference type="KEGG" id="moc:BB934_28260"/>
<name>A0A1B2EQJ5_9HYPH</name>
<gene>
    <name evidence="1" type="ORF">BB934_28260</name>
</gene>
<dbReference type="EMBL" id="CP016617">
    <property type="protein sequence ID" value="ANY82231.1"/>
    <property type="molecule type" value="Genomic_DNA"/>
</dbReference>
<evidence type="ECO:0000313" key="1">
    <source>
        <dbReference type="EMBL" id="ANY82231.1"/>
    </source>
</evidence>
<protein>
    <submittedName>
        <fullName evidence="1">Uncharacterized protein</fullName>
    </submittedName>
</protein>
<geneLocation type="plasmid" evidence="1">
    <name>unnamed1</name>
</geneLocation>
<organism evidence="1">
    <name type="scientific">Microvirga ossetica</name>
    <dbReference type="NCBI Taxonomy" id="1882682"/>
    <lineage>
        <taxon>Bacteria</taxon>
        <taxon>Pseudomonadati</taxon>
        <taxon>Pseudomonadota</taxon>
        <taxon>Alphaproteobacteria</taxon>
        <taxon>Hyphomicrobiales</taxon>
        <taxon>Methylobacteriaceae</taxon>
        <taxon>Microvirga</taxon>
    </lineage>
</organism>
<keyword evidence="1" id="KW-0614">Plasmid</keyword>
<accession>A0A1B2EQJ5</accession>
<dbReference type="RefSeq" id="WP_157934374.1">
    <property type="nucleotide sequence ID" value="NZ_CP016617.1"/>
</dbReference>
<dbReference type="OrthoDB" id="9727395at2"/>
<reference evidence="1" key="1">
    <citation type="submission" date="2016-07" db="EMBL/GenBank/DDBJ databases">
        <title>Microvirga ossetica sp. nov. a new species of rhizobia isolated from root nodules of the legume species Vicia alpestris Steven originated from North Ossetia region in the Caucasus.</title>
        <authorList>
            <person name="Safronova V.I."/>
            <person name="Kuznetsova I.G."/>
            <person name="Sazanova A.L."/>
            <person name="Belimov A."/>
            <person name="Andronov E."/>
            <person name="Osledkin Y.S."/>
            <person name="Onishchuk O.P."/>
            <person name="Kurchak O.N."/>
            <person name="Shaposhnikov A.I."/>
            <person name="Willems A."/>
            <person name="Tikhonovich I.A."/>
        </authorList>
    </citation>
    <scope>NUCLEOTIDE SEQUENCE [LARGE SCALE GENOMIC DNA]</scope>
    <source>
        <strain evidence="1">V5/3M</strain>
        <plasmid evidence="1">unnamed1</plasmid>
    </source>
</reference>
<proteinExistence type="predicted"/>
<sequence>MAAHTDAFCQRVRCGLAEADFERRRALVELLIDRVIVTDSDVEIRYVFPTSSKGERERFCLLRMDYQTRLLNGDDREYLSGSSPRFLL</sequence>